<dbReference type="Proteomes" id="UP000663823">
    <property type="component" value="Unassembled WGS sequence"/>
</dbReference>
<reference evidence="1" key="1">
    <citation type="submission" date="2021-02" db="EMBL/GenBank/DDBJ databases">
        <authorList>
            <person name="Nowell W R."/>
        </authorList>
    </citation>
    <scope>NUCLEOTIDE SEQUENCE</scope>
</reference>
<comment type="caution">
    <text evidence="1">The sequence shown here is derived from an EMBL/GenBank/DDBJ whole genome shotgun (WGS) entry which is preliminary data.</text>
</comment>
<organism evidence="1 2">
    <name type="scientific">Rotaria sordida</name>
    <dbReference type="NCBI Taxonomy" id="392033"/>
    <lineage>
        <taxon>Eukaryota</taxon>
        <taxon>Metazoa</taxon>
        <taxon>Spiralia</taxon>
        <taxon>Gnathifera</taxon>
        <taxon>Rotifera</taxon>
        <taxon>Eurotatoria</taxon>
        <taxon>Bdelloidea</taxon>
        <taxon>Philodinida</taxon>
        <taxon>Philodinidae</taxon>
        <taxon>Rotaria</taxon>
    </lineage>
</organism>
<feature type="non-terminal residue" evidence="1">
    <location>
        <position position="1"/>
    </location>
</feature>
<protein>
    <submittedName>
        <fullName evidence="1">Uncharacterized protein</fullName>
    </submittedName>
</protein>
<evidence type="ECO:0000313" key="1">
    <source>
        <dbReference type="EMBL" id="CAF4203216.1"/>
    </source>
</evidence>
<accession>A0A820BNP2</accession>
<dbReference type="EMBL" id="CAJOAX010021779">
    <property type="protein sequence ID" value="CAF4203216.1"/>
    <property type="molecule type" value="Genomic_DNA"/>
</dbReference>
<gene>
    <name evidence="1" type="ORF">OTI717_LOCUS38657</name>
</gene>
<proteinExistence type="predicted"/>
<dbReference type="AlphaFoldDB" id="A0A820BNP2"/>
<sequence length="102" mass="11714">TCTNPKVENNPFDNHICLRDMDDKEYNYGATALLCFSTYSDNVALVKNKSNKYIQLTGDKFSEETSLTFNKLSDIFDTSSSILLFHHQINQTTNENILIRKL</sequence>
<evidence type="ECO:0000313" key="2">
    <source>
        <dbReference type="Proteomes" id="UP000663823"/>
    </source>
</evidence>
<name>A0A820BNP2_9BILA</name>